<feature type="region of interest" description="Disordered" evidence="1">
    <location>
        <begin position="64"/>
        <end position="86"/>
    </location>
</feature>
<evidence type="ECO:0000313" key="2">
    <source>
        <dbReference type="EMBL" id="KZV80228.1"/>
    </source>
</evidence>
<dbReference type="EMBL" id="KV426506">
    <property type="protein sequence ID" value="KZV80228.1"/>
    <property type="molecule type" value="Genomic_DNA"/>
</dbReference>
<feature type="compositionally biased region" description="Basic residues" evidence="1">
    <location>
        <begin position="241"/>
        <end position="250"/>
    </location>
</feature>
<proteinExistence type="predicted"/>
<evidence type="ECO:0000256" key="1">
    <source>
        <dbReference type="SAM" id="MobiDB-lite"/>
    </source>
</evidence>
<name>A0A165BB12_EXIGL</name>
<dbReference type="AlphaFoldDB" id="A0A165BB12"/>
<organism evidence="2 3">
    <name type="scientific">Exidia glandulosa HHB12029</name>
    <dbReference type="NCBI Taxonomy" id="1314781"/>
    <lineage>
        <taxon>Eukaryota</taxon>
        <taxon>Fungi</taxon>
        <taxon>Dikarya</taxon>
        <taxon>Basidiomycota</taxon>
        <taxon>Agaricomycotina</taxon>
        <taxon>Agaricomycetes</taxon>
        <taxon>Auriculariales</taxon>
        <taxon>Exidiaceae</taxon>
        <taxon>Exidia</taxon>
    </lineage>
</organism>
<dbReference type="InParanoid" id="A0A165BB12"/>
<sequence length="381" mass="42355">MSPSLAPRKSDAEVSSLVHFSTSRPQLHTRYHQDALPNILVLHRCNTPRVEDDECCASEVTSPHDAMLDRGDSTAPSRTTLSGWKPKRSSPLAEAHVLTLPLDESYCVSIVLAVDVTAQPRNERTPIPWKPGTFKFKGPKVPPDEYLFPNLDIEISPPVLVPVLPILQQKSTSNATCTPPPPPPAEPVRCLESSTLVLAVFSIELYESSDLSPPPACLCPRPVDSKPDKPLVHIPTPSVKPSKRKRRGRKPKPKIIIKPFILPSNPTKSDYVTIAEQITARRAVGRLDLRRCVVTRRIDLELRKMDKELKGAEAKLAQVSGNATFLVACVPRPMVKMALGLIKCRPPPEARPRERTWRERWDDMVDLVTVSEARSRSCTTD</sequence>
<feature type="region of interest" description="Disordered" evidence="1">
    <location>
        <begin position="219"/>
        <end position="250"/>
    </location>
</feature>
<keyword evidence="3" id="KW-1185">Reference proteome</keyword>
<protein>
    <submittedName>
        <fullName evidence="2">Uncharacterized protein</fullName>
    </submittedName>
</protein>
<evidence type="ECO:0000313" key="3">
    <source>
        <dbReference type="Proteomes" id="UP000077266"/>
    </source>
</evidence>
<gene>
    <name evidence="2" type="ORF">EXIGLDRAFT_756390</name>
</gene>
<dbReference type="Proteomes" id="UP000077266">
    <property type="component" value="Unassembled WGS sequence"/>
</dbReference>
<accession>A0A165BB12</accession>
<reference evidence="2 3" key="1">
    <citation type="journal article" date="2016" name="Mol. Biol. Evol.">
        <title>Comparative Genomics of Early-Diverging Mushroom-Forming Fungi Provides Insights into the Origins of Lignocellulose Decay Capabilities.</title>
        <authorList>
            <person name="Nagy L.G."/>
            <person name="Riley R."/>
            <person name="Tritt A."/>
            <person name="Adam C."/>
            <person name="Daum C."/>
            <person name="Floudas D."/>
            <person name="Sun H."/>
            <person name="Yadav J.S."/>
            <person name="Pangilinan J."/>
            <person name="Larsson K.H."/>
            <person name="Matsuura K."/>
            <person name="Barry K."/>
            <person name="Labutti K."/>
            <person name="Kuo R."/>
            <person name="Ohm R.A."/>
            <person name="Bhattacharya S.S."/>
            <person name="Shirouzu T."/>
            <person name="Yoshinaga Y."/>
            <person name="Martin F.M."/>
            <person name="Grigoriev I.V."/>
            <person name="Hibbett D.S."/>
        </authorList>
    </citation>
    <scope>NUCLEOTIDE SEQUENCE [LARGE SCALE GENOMIC DNA]</scope>
    <source>
        <strain evidence="2 3">HHB12029</strain>
    </source>
</reference>